<dbReference type="Proteomes" id="UP000187209">
    <property type="component" value="Unassembled WGS sequence"/>
</dbReference>
<feature type="region of interest" description="Disordered" evidence="1">
    <location>
        <begin position="13"/>
        <end position="33"/>
    </location>
</feature>
<gene>
    <name evidence="2" type="ORF">SteCoe_15743</name>
</gene>
<accession>A0A1R2C2S7</accession>
<protein>
    <submittedName>
        <fullName evidence="2">Uncharacterized protein</fullName>
    </submittedName>
</protein>
<dbReference type="AlphaFoldDB" id="A0A1R2C2S7"/>
<feature type="compositionally biased region" description="Polar residues" evidence="1">
    <location>
        <begin position="23"/>
        <end position="33"/>
    </location>
</feature>
<dbReference type="EMBL" id="MPUH01000307">
    <property type="protein sequence ID" value="OMJ83344.1"/>
    <property type="molecule type" value="Genomic_DNA"/>
</dbReference>
<comment type="caution">
    <text evidence="2">The sequence shown here is derived from an EMBL/GenBank/DDBJ whole genome shotgun (WGS) entry which is preliminary data.</text>
</comment>
<name>A0A1R2C2S7_9CILI</name>
<keyword evidence="3" id="KW-1185">Reference proteome</keyword>
<proteinExistence type="predicted"/>
<reference evidence="2 3" key="1">
    <citation type="submission" date="2016-11" db="EMBL/GenBank/DDBJ databases">
        <title>The macronuclear genome of Stentor coeruleus: a giant cell with tiny introns.</title>
        <authorList>
            <person name="Slabodnick M."/>
            <person name="Ruby J.G."/>
            <person name="Reiff S.B."/>
            <person name="Swart E.C."/>
            <person name="Gosai S."/>
            <person name="Prabakaran S."/>
            <person name="Witkowska E."/>
            <person name="Larue G.E."/>
            <person name="Fisher S."/>
            <person name="Freeman R.M."/>
            <person name="Gunawardena J."/>
            <person name="Chu W."/>
            <person name="Stover N.A."/>
            <person name="Gregory B.D."/>
            <person name="Nowacki M."/>
            <person name="Derisi J."/>
            <person name="Roy S.W."/>
            <person name="Marshall W.F."/>
            <person name="Sood P."/>
        </authorList>
    </citation>
    <scope>NUCLEOTIDE SEQUENCE [LARGE SCALE GENOMIC DNA]</scope>
    <source>
        <strain evidence="2">WM001</strain>
    </source>
</reference>
<organism evidence="2 3">
    <name type="scientific">Stentor coeruleus</name>
    <dbReference type="NCBI Taxonomy" id="5963"/>
    <lineage>
        <taxon>Eukaryota</taxon>
        <taxon>Sar</taxon>
        <taxon>Alveolata</taxon>
        <taxon>Ciliophora</taxon>
        <taxon>Postciliodesmatophora</taxon>
        <taxon>Heterotrichea</taxon>
        <taxon>Heterotrichida</taxon>
        <taxon>Stentoridae</taxon>
        <taxon>Stentor</taxon>
    </lineage>
</organism>
<sequence>MALPHLKTSISPVRNIKEKSTKSQESLTKSHKTNNFSKPIQNYFVISPLAPKKLKYGIRTKKPSEIRNPITIIDVYNKERILNEFKDETMISRYFKSLKPRMLNFISPIVLRSSKIHIVPHSSMINSSISSESFNKAHKVKSSFDAKKRSIISKTPELVKRVSIDSSYESLDTSTLLNYEIL</sequence>
<evidence type="ECO:0000313" key="2">
    <source>
        <dbReference type="EMBL" id="OMJ83344.1"/>
    </source>
</evidence>
<evidence type="ECO:0000313" key="3">
    <source>
        <dbReference type="Proteomes" id="UP000187209"/>
    </source>
</evidence>
<evidence type="ECO:0000256" key="1">
    <source>
        <dbReference type="SAM" id="MobiDB-lite"/>
    </source>
</evidence>